<dbReference type="AlphaFoldDB" id="A0A1H9MI09"/>
<organism evidence="5 6">
    <name type="scientific">Actinokineospora terrae</name>
    <dbReference type="NCBI Taxonomy" id="155974"/>
    <lineage>
        <taxon>Bacteria</taxon>
        <taxon>Bacillati</taxon>
        <taxon>Actinomycetota</taxon>
        <taxon>Actinomycetes</taxon>
        <taxon>Pseudonocardiales</taxon>
        <taxon>Pseudonocardiaceae</taxon>
        <taxon>Actinokineospora</taxon>
    </lineage>
</organism>
<reference evidence="6" key="1">
    <citation type="submission" date="2016-10" db="EMBL/GenBank/DDBJ databases">
        <authorList>
            <person name="Varghese N."/>
            <person name="Submissions S."/>
        </authorList>
    </citation>
    <scope>NUCLEOTIDE SEQUENCE [LARGE SCALE GENOMIC DNA]</scope>
    <source>
        <strain evidence="6">DSM 44260</strain>
    </source>
</reference>
<protein>
    <submittedName>
        <fullName evidence="5">Ribose transport system substrate-binding protein</fullName>
    </submittedName>
</protein>
<name>A0A1H9MI09_9PSEU</name>
<dbReference type="Gene3D" id="3.40.50.2300">
    <property type="match status" value="2"/>
</dbReference>
<dbReference type="InterPro" id="IPR025997">
    <property type="entry name" value="SBP_2_dom"/>
</dbReference>
<dbReference type="PANTHER" id="PTHR30146:SF109">
    <property type="entry name" value="HTH-TYPE TRANSCRIPTIONAL REGULATOR GALS"/>
    <property type="match status" value="1"/>
</dbReference>
<dbReference type="GO" id="GO:0003700">
    <property type="term" value="F:DNA-binding transcription factor activity"/>
    <property type="evidence" value="ECO:0007669"/>
    <property type="project" value="TreeGrafter"/>
</dbReference>
<evidence type="ECO:0000313" key="6">
    <source>
        <dbReference type="Proteomes" id="UP000199051"/>
    </source>
</evidence>
<accession>A0A1H9MI09</accession>
<evidence type="ECO:0000313" key="5">
    <source>
        <dbReference type="EMBL" id="SER23344.1"/>
    </source>
</evidence>
<dbReference type="Pfam" id="PF13407">
    <property type="entry name" value="Peripla_BP_4"/>
    <property type="match status" value="1"/>
</dbReference>
<dbReference type="GO" id="GO:0000976">
    <property type="term" value="F:transcription cis-regulatory region binding"/>
    <property type="evidence" value="ECO:0007669"/>
    <property type="project" value="TreeGrafter"/>
</dbReference>
<dbReference type="Proteomes" id="UP000199051">
    <property type="component" value="Unassembled WGS sequence"/>
</dbReference>
<dbReference type="PANTHER" id="PTHR30146">
    <property type="entry name" value="LACI-RELATED TRANSCRIPTIONAL REPRESSOR"/>
    <property type="match status" value="1"/>
</dbReference>
<dbReference type="EMBL" id="FOGI01000002">
    <property type="protein sequence ID" value="SER23344.1"/>
    <property type="molecule type" value="Genomic_DNA"/>
</dbReference>
<gene>
    <name evidence="5" type="ORF">SAMN04487818_102173</name>
</gene>
<sequence length="323" mass="35401">MTQVFLVVSAFEQKYWLNEFIGHVLDAFDHAQTDVVLKRPRRDYDRRGVVHHLRRLVARGSDYAGGLIMPIDPARLREDLVEFCAEISGPVVFLDLEPFESEADYPPNTAFVGYPSRQIGEAAARWLAGALARRDPAVFVAASREHSGRQEGFVEALRAVLPEASVVVDDSCGFAWVAALDAVRARLLGGHRLDAVFCTNDEMALGAVEALRWQGVTDTVVVGVDGAAEARAHIDTGTGPLRATVVQDGYEIAAGAVDLLHRLRTGRPVPKRTLLVPRMYANRTRESAHPFPGPQIHNEMRDVGAGATLGYAQNVWITNQVSE</sequence>
<evidence type="ECO:0000259" key="4">
    <source>
        <dbReference type="Pfam" id="PF13407"/>
    </source>
</evidence>
<dbReference type="STRING" id="155974.SAMN04487818_102173"/>
<keyword evidence="2" id="KW-0238">DNA-binding</keyword>
<keyword evidence="3" id="KW-0804">Transcription</keyword>
<feature type="domain" description="Periplasmic binding protein" evidence="4">
    <location>
        <begin position="26"/>
        <end position="267"/>
    </location>
</feature>
<evidence type="ECO:0000256" key="3">
    <source>
        <dbReference type="ARBA" id="ARBA00023163"/>
    </source>
</evidence>
<dbReference type="InterPro" id="IPR028082">
    <property type="entry name" value="Peripla_BP_I"/>
</dbReference>
<keyword evidence="1" id="KW-0805">Transcription regulation</keyword>
<dbReference type="SUPFAM" id="SSF53822">
    <property type="entry name" value="Periplasmic binding protein-like I"/>
    <property type="match status" value="1"/>
</dbReference>
<dbReference type="RefSeq" id="WP_092775125.1">
    <property type="nucleotide sequence ID" value="NZ_FOGI01000002.1"/>
</dbReference>
<evidence type="ECO:0000256" key="2">
    <source>
        <dbReference type="ARBA" id="ARBA00023125"/>
    </source>
</evidence>
<evidence type="ECO:0000256" key="1">
    <source>
        <dbReference type="ARBA" id="ARBA00023015"/>
    </source>
</evidence>
<keyword evidence="6" id="KW-1185">Reference proteome</keyword>
<proteinExistence type="predicted"/>